<evidence type="ECO:0000313" key="2">
    <source>
        <dbReference type="EMBL" id="OYR54912.1"/>
    </source>
</evidence>
<evidence type="ECO:0000313" key="3">
    <source>
        <dbReference type="Proteomes" id="UP000216308"/>
    </source>
</evidence>
<gene>
    <name evidence="2" type="ORF">DJ70_12850</name>
</gene>
<keyword evidence="3" id="KW-1185">Reference proteome</keyword>
<comment type="caution">
    <text evidence="2">The sequence shown here is derived from an EMBL/GenBank/DDBJ whole genome shotgun (WGS) entry which is preliminary data.</text>
</comment>
<dbReference type="AlphaFoldDB" id="A0A256IFK0"/>
<organism evidence="2 3">
    <name type="scientific">Halorubrum halodurans</name>
    <dbReference type="NCBI Taxonomy" id="1383851"/>
    <lineage>
        <taxon>Archaea</taxon>
        <taxon>Methanobacteriati</taxon>
        <taxon>Methanobacteriota</taxon>
        <taxon>Stenosarchaea group</taxon>
        <taxon>Halobacteria</taxon>
        <taxon>Halobacteriales</taxon>
        <taxon>Haloferacaceae</taxon>
        <taxon>Halorubrum</taxon>
    </lineage>
</organism>
<proteinExistence type="predicted"/>
<sequence>MEAGEASKVVALLDAGVPLVESQKDLTPFQRMVLLKELERQEQASQSGQTQRPGQVNQLRQPRGGGGETVTYVNDGGS</sequence>
<feature type="compositionally biased region" description="Polar residues" evidence="1">
    <location>
        <begin position="43"/>
        <end position="60"/>
    </location>
</feature>
<reference evidence="2 3" key="1">
    <citation type="journal article" date="2014" name="Front. Microbiol.">
        <title>Population and genomic analysis of the genus Halorubrum.</title>
        <authorList>
            <person name="Fullmer M.S."/>
            <person name="Soucy S.M."/>
            <person name="Swithers K.S."/>
            <person name="Makkay A.M."/>
            <person name="Wheeler R."/>
            <person name="Ventosa A."/>
            <person name="Gogarten J.P."/>
            <person name="Papke R.T."/>
        </authorList>
    </citation>
    <scope>NUCLEOTIDE SEQUENCE [LARGE SCALE GENOMIC DNA]</scope>
    <source>
        <strain evidence="2 3">Cb34</strain>
    </source>
</reference>
<protein>
    <submittedName>
        <fullName evidence="2">Uncharacterized protein</fullName>
    </submittedName>
</protein>
<feature type="region of interest" description="Disordered" evidence="1">
    <location>
        <begin position="40"/>
        <end position="78"/>
    </location>
</feature>
<evidence type="ECO:0000256" key="1">
    <source>
        <dbReference type="SAM" id="MobiDB-lite"/>
    </source>
</evidence>
<dbReference type="Proteomes" id="UP000216308">
    <property type="component" value="Unassembled WGS sequence"/>
</dbReference>
<name>A0A256IFK0_9EURY</name>
<dbReference type="EMBL" id="NHPJ01000110">
    <property type="protein sequence ID" value="OYR54912.1"/>
    <property type="molecule type" value="Genomic_DNA"/>
</dbReference>
<accession>A0A256IFK0</accession>